<dbReference type="Pfam" id="PF05973">
    <property type="entry name" value="Gp49"/>
    <property type="match status" value="1"/>
</dbReference>
<comment type="caution">
    <text evidence="1">The sequence shown here is derived from an EMBL/GenBank/DDBJ whole genome shotgun (WGS) entry which is preliminary data.</text>
</comment>
<dbReference type="RefSeq" id="WP_345487034.1">
    <property type="nucleotide sequence ID" value="NZ_BAAAWU010000001.1"/>
</dbReference>
<gene>
    <name evidence="1" type="ORF">ACFFTP_09550</name>
</gene>
<organism evidence="1 2">
    <name type="scientific">Streptomyces roseoviridis</name>
    <dbReference type="NCBI Taxonomy" id="67361"/>
    <lineage>
        <taxon>Bacteria</taxon>
        <taxon>Bacillati</taxon>
        <taxon>Actinomycetota</taxon>
        <taxon>Actinomycetes</taxon>
        <taxon>Kitasatosporales</taxon>
        <taxon>Streptomycetaceae</taxon>
        <taxon>Streptomyces</taxon>
    </lineage>
</organism>
<dbReference type="Proteomes" id="UP001589716">
    <property type="component" value="Unassembled WGS sequence"/>
</dbReference>
<name>A0ABV5QLR6_9ACTN</name>
<reference evidence="1 2" key="1">
    <citation type="submission" date="2024-09" db="EMBL/GenBank/DDBJ databases">
        <authorList>
            <person name="Sun Q."/>
            <person name="Mori K."/>
        </authorList>
    </citation>
    <scope>NUCLEOTIDE SEQUENCE [LARGE SCALE GENOMIC DNA]</scope>
    <source>
        <strain evidence="1 2">JCM 4414</strain>
    </source>
</reference>
<keyword evidence="2" id="KW-1185">Reference proteome</keyword>
<accession>A0ABV5QLR6</accession>
<protein>
    <submittedName>
        <fullName evidence="1">Type II toxin-antitoxin system RelE/ParE family toxin</fullName>
    </submittedName>
</protein>
<sequence>MPYEIKVIEPALAWLHGLRRTDRETLVQIASALDVLKQEGPTLGRPLVDRIKGSKLPNLKELRPGSSGSTEVRLLFVFDPDRNAVILVGGDKSGNWQTWYPSAIEQAEAAYAIYREETQA</sequence>
<proteinExistence type="predicted"/>
<evidence type="ECO:0000313" key="1">
    <source>
        <dbReference type="EMBL" id="MFB9554435.1"/>
    </source>
</evidence>
<evidence type="ECO:0000313" key="2">
    <source>
        <dbReference type="Proteomes" id="UP001589716"/>
    </source>
</evidence>
<dbReference type="EMBL" id="JBHMCT010000007">
    <property type="protein sequence ID" value="MFB9554435.1"/>
    <property type="molecule type" value="Genomic_DNA"/>
</dbReference>
<dbReference type="InterPro" id="IPR009241">
    <property type="entry name" value="HigB-like"/>
</dbReference>